<organism evidence="2 3">
    <name type="scientific">Alkalicoccus saliphilus</name>
    <dbReference type="NCBI Taxonomy" id="200989"/>
    <lineage>
        <taxon>Bacteria</taxon>
        <taxon>Bacillati</taxon>
        <taxon>Bacillota</taxon>
        <taxon>Bacilli</taxon>
        <taxon>Bacillales</taxon>
        <taxon>Bacillaceae</taxon>
        <taxon>Alkalicoccus</taxon>
    </lineage>
</organism>
<comment type="caution">
    <text evidence="2">The sequence shown here is derived from an EMBL/GenBank/DDBJ whole genome shotgun (WGS) entry which is preliminary data.</text>
</comment>
<feature type="region of interest" description="Disordered" evidence="1">
    <location>
        <begin position="140"/>
        <end position="176"/>
    </location>
</feature>
<dbReference type="AlphaFoldDB" id="A0A2T4U314"/>
<protein>
    <submittedName>
        <fullName evidence="2">Uncharacterized protein</fullName>
    </submittedName>
</protein>
<proteinExistence type="predicted"/>
<name>A0A2T4U314_9BACI</name>
<dbReference type="Proteomes" id="UP000240509">
    <property type="component" value="Unassembled WGS sequence"/>
</dbReference>
<keyword evidence="3" id="KW-1185">Reference proteome</keyword>
<evidence type="ECO:0000313" key="3">
    <source>
        <dbReference type="Proteomes" id="UP000240509"/>
    </source>
</evidence>
<dbReference type="RefSeq" id="WP_107585976.1">
    <property type="nucleotide sequence ID" value="NZ_PZJJ01000033.1"/>
</dbReference>
<dbReference type="EMBL" id="PZJJ01000033">
    <property type="protein sequence ID" value="PTL37792.1"/>
    <property type="molecule type" value="Genomic_DNA"/>
</dbReference>
<gene>
    <name evidence="2" type="ORF">C6Y45_14620</name>
</gene>
<evidence type="ECO:0000256" key="1">
    <source>
        <dbReference type="SAM" id="MobiDB-lite"/>
    </source>
</evidence>
<accession>A0A2T4U314</accession>
<sequence>MRVLTGAVVLLAIGVLVWLMVREPAEEIHIEGNAVMFAVDDTFEEEMTITGIYSPEHLSLHLEALPAFLRGRGELRHVFFATDQVEIDVFWDGTSLTGGTGVRGEFHQQRIHAVVRDGEAVRPFTVIIDESFTEAVVQHHHPETGEPVETAVPAAGSEEGAQLLEDLTGSRPHEHE</sequence>
<dbReference type="OrthoDB" id="9887801at2"/>
<evidence type="ECO:0000313" key="2">
    <source>
        <dbReference type="EMBL" id="PTL37792.1"/>
    </source>
</evidence>
<reference evidence="2 3" key="1">
    <citation type="submission" date="2018-03" db="EMBL/GenBank/DDBJ databases">
        <title>Alkalicoccus saliphilus sp. nov., isolated from a mineral pool.</title>
        <authorList>
            <person name="Zhao B."/>
        </authorList>
    </citation>
    <scope>NUCLEOTIDE SEQUENCE [LARGE SCALE GENOMIC DNA]</scope>
    <source>
        <strain evidence="2 3">6AG</strain>
    </source>
</reference>